<organism evidence="1 2">
    <name type="scientific">Pygocentrus nattereri</name>
    <name type="common">Red-bellied piranha</name>
    <dbReference type="NCBI Taxonomy" id="42514"/>
    <lineage>
        <taxon>Eukaryota</taxon>
        <taxon>Metazoa</taxon>
        <taxon>Chordata</taxon>
        <taxon>Craniata</taxon>
        <taxon>Vertebrata</taxon>
        <taxon>Euteleostomi</taxon>
        <taxon>Actinopterygii</taxon>
        <taxon>Neopterygii</taxon>
        <taxon>Teleostei</taxon>
        <taxon>Ostariophysi</taxon>
        <taxon>Characiformes</taxon>
        <taxon>Characoidei</taxon>
        <taxon>Pygocentrus</taxon>
    </lineage>
</organism>
<keyword evidence="2" id="KW-1185">Reference proteome</keyword>
<evidence type="ECO:0000313" key="1">
    <source>
        <dbReference type="Ensembl" id="ENSPNAP00000003309.2"/>
    </source>
</evidence>
<dbReference type="PANTHER" id="PTHR15571">
    <property type="entry name" value="GEM-ASSOCIATED PROTEIN 4"/>
    <property type="match status" value="1"/>
</dbReference>
<sequence>MDQESWLSCEKTAVLQGGFLLANQLCQPAPLSALRKEDWERVGRPIVQAVTEICGQLCGGNQDRLQWRKRILCIIWSKVLGTEKGEDVDINWKENPLFPVQNSLPDINHAVLFELVKSMGFFSVYADLLQCFQSDEQCKELERLVKHVTSDCTEEDVKFLLEVWWELMKERREELDSLDQLFNIQCARWTQKPSDCSPQASKRFKPDPESATSSMCTFSILFQGLNNIKENITSSELSYFGLSNCLDMLYTSFLLDHATDLPVEVKVQNIARSVSLKKGNGLLEGDDLTQAIREAQRDLAATLTPAQTKPSEMTLIQAMQTVLGIICSWEVKGLLKMPTHDPSDLAIRLKDGLCRVLKSLEPFSENLDENEQALISLKKTLKDLLASSSFTVPESPSTEMESVVMDILDNNLKGFQDLPKLYASKLSQTFSEAEWLSCLERNKHAFLQKDLVMTLSSTLIAKCHCDADVNQAKKLKDIIVDIFSQLPLPDKNAALSKILSLSKKGLHGFLPSSVTAGYDEEVNLAFNSIIQNGAKSSLSSAVSAVARVAFQNPEATLYRCCHMAVVNLGAHALLAQILQQLPGLRSSPGDTTEMRNKEQNLLCICLQATARDKLSSPQEEDQFLQFLSALMEPSIVGQTEEKISFLPPEEVIHAFILPYFSSSTSSSPSLELCLRLLQCILSHISSDDATPWIMSCSPFPLLYCLAQLLNNCSRCWEQPVEGSTVLSVEHKGLLISILTTLGKAVGKEVALAPGTWSRAISWLYGKAEELDWTVRFHLKEVWGEHFKYEVPSSLMAVCELSEQEWSGLVLPHYGQGTGLLAWVECCCISDHFQAAMLDSLSLNLLNSDEVLMFSKGLMVAVLQTLPWCTTGEWERLLQMLCKLLHSDKLHVPYSLEYVDFLPLLDLHAFAVDLRLSVFLLRLFQLLCGSSCADWLPPHGWAHVGRLCAAAMRGIIDSVKDKVPLPSTATSSKSPDSSSRVLSKEVLFVLIQLFCHVVHVQVMMPGQPEPLFLCALEILSNYEAVLAAYPKSSTALQGANTRHFLTTIADNVECTDMRAVLHQKIAQL</sequence>
<dbReference type="AlphaFoldDB" id="A0A3B4BXV4"/>
<reference evidence="1" key="2">
    <citation type="submission" date="2025-08" db="UniProtKB">
        <authorList>
            <consortium name="Ensembl"/>
        </authorList>
    </citation>
    <scope>IDENTIFICATION</scope>
</reference>
<protein>
    <recommendedName>
        <fullName evidence="3">Gem (nuclear organelle) associated protein 4</fullName>
    </recommendedName>
</protein>
<dbReference type="InterPro" id="IPR033265">
    <property type="entry name" value="GEMIN4"/>
</dbReference>
<name>A0A3B4BXV4_PYGNA</name>
<dbReference type="Ensembl" id="ENSPNAT00000008970.2">
    <property type="protein sequence ID" value="ENSPNAP00000003309.2"/>
    <property type="gene ID" value="ENSPNAG00000009709.2"/>
</dbReference>
<dbReference type="GO" id="GO:0000387">
    <property type="term" value="P:spliceosomal snRNP assembly"/>
    <property type="evidence" value="ECO:0007669"/>
    <property type="project" value="InterPro"/>
</dbReference>
<dbReference type="OrthoDB" id="9875414at2759"/>
<evidence type="ECO:0008006" key="3">
    <source>
        <dbReference type="Google" id="ProtNLM"/>
    </source>
</evidence>
<reference evidence="1 2" key="1">
    <citation type="submission" date="2020-10" db="EMBL/GenBank/DDBJ databases">
        <title>Pygocentrus nattereri (red-bellied piranha) genome, fPygNat1, primary haplotype.</title>
        <authorList>
            <person name="Myers G."/>
            <person name="Meyer A."/>
            <person name="Karagic N."/>
            <person name="Pippel M."/>
            <person name="Winkler S."/>
            <person name="Tracey A."/>
            <person name="Wood J."/>
            <person name="Formenti G."/>
            <person name="Howe K."/>
            <person name="Fedrigo O."/>
            <person name="Jarvis E.D."/>
        </authorList>
    </citation>
    <scope>NUCLEOTIDE SEQUENCE [LARGE SCALE GENOMIC DNA]</scope>
</reference>
<evidence type="ECO:0000313" key="2">
    <source>
        <dbReference type="Proteomes" id="UP001501920"/>
    </source>
</evidence>
<dbReference type="PANTHER" id="PTHR15571:SF2">
    <property type="entry name" value="GEM-ASSOCIATED PROTEIN 4"/>
    <property type="match status" value="1"/>
</dbReference>
<dbReference type="GeneTree" id="ENSGT00390000012296"/>
<accession>A0A3B4BXV4</accession>
<dbReference type="Proteomes" id="UP001501920">
    <property type="component" value="Chromosome 17"/>
</dbReference>
<reference evidence="1" key="3">
    <citation type="submission" date="2025-09" db="UniProtKB">
        <authorList>
            <consortium name="Ensembl"/>
        </authorList>
    </citation>
    <scope>IDENTIFICATION</scope>
</reference>
<gene>
    <name evidence="1" type="primary">GEMIN4</name>
</gene>
<proteinExistence type="predicted"/>
<dbReference type="OMA" id="SCHNWLP"/>
<dbReference type="STRING" id="42514.ENSPNAP00000003309"/>
<dbReference type="RefSeq" id="XP_017550350.2">
    <property type="nucleotide sequence ID" value="XM_017694861.2"/>
</dbReference>
<dbReference type="GO" id="GO:0032797">
    <property type="term" value="C:SMN complex"/>
    <property type="evidence" value="ECO:0007669"/>
    <property type="project" value="InterPro"/>
</dbReference>
<dbReference type="GO" id="GO:0006364">
    <property type="term" value="P:rRNA processing"/>
    <property type="evidence" value="ECO:0007669"/>
    <property type="project" value="InterPro"/>
</dbReference>
<dbReference type="GeneID" id="108425850"/>